<name>A0A0R2L8D9_9LACO</name>
<gene>
    <name evidence="2" type="ORF">IV81_GL000772</name>
</gene>
<proteinExistence type="predicted"/>
<keyword evidence="1" id="KW-1133">Transmembrane helix</keyword>
<reference evidence="2 3" key="1">
    <citation type="journal article" date="2015" name="Genome Announc.">
        <title>Expanding the biotechnology potential of lactobacilli through comparative genomics of 213 strains and associated genera.</title>
        <authorList>
            <person name="Sun Z."/>
            <person name="Harris H.M."/>
            <person name="McCann A."/>
            <person name="Guo C."/>
            <person name="Argimon S."/>
            <person name="Zhang W."/>
            <person name="Yang X."/>
            <person name="Jeffery I.B."/>
            <person name="Cooney J.C."/>
            <person name="Kagawa T.F."/>
            <person name="Liu W."/>
            <person name="Song Y."/>
            <person name="Salvetti E."/>
            <person name="Wrobel A."/>
            <person name="Rasinkangas P."/>
            <person name="Parkhill J."/>
            <person name="Rea M.C."/>
            <person name="O'Sullivan O."/>
            <person name="Ritari J."/>
            <person name="Douillard F.P."/>
            <person name="Paul Ross R."/>
            <person name="Yang R."/>
            <person name="Briner A.E."/>
            <person name="Felis G.E."/>
            <person name="de Vos W.M."/>
            <person name="Barrangou R."/>
            <person name="Klaenhammer T.R."/>
            <person name="Caufield P.W."/>
            <person name="Cui Y."/>
            <person name="Zhang H."/>
            <person name="O'Toole P.W."/>
        </authorList>
    </citation>
    <scope>NUCLEOTIDE SEQUENCE [LARGE SCALE GENOMIC DNA]</scope>
    <source>
        <strain evidence="2 3">DSM 18001</strain>
    </source>
</reference>
<feature type="transmembrane region" description="Helical" evidence="1">
    <location>
        <begin position="139"/>
        <end position="163"/>
    </location>
</feature>
<keyword evidence="3" id="KW-1185">Reference proteome</keyword>
<protein>
    <submittedName>
        <fullName evidence="2">Uncharacterized protein</fullName>
    </submittedName>
</protein>
<dbReference type="EMBL" id="JQBX01000002">
    <property type="protein sequence ID" value="KRN94983.1"/>
    <property type="molecule type" value="Genomic_DNA"/>
</dbReference>
<keyword evidence="1" id="KW-0472">Membrane</keyword>
<organism evidence="2 3">
    <name type="scientific">Pediococcus stilesii</name>
    <dbReference type="NCBI Taxonomy" id="331679"/>
    <lineage>
        <taxon>Bacteria</taxon>
        <taxon>Bacillati</taxon>
        <taxon>Bacillota</taxon>
        <taxon>Bacilli</taxon>
        <taxon>Lactobacillales</taxon>
        <taxon>Lactobacillaceae</taxon>
        <taxon>Pediococcus</taxon>
    </lineage>
</organism>
<accession>A0A0R2L8D9</accession>
<dbReference type="STRING" id="331679.IV81_GL000772"/>
<sequence length="286" mass="33105">MIILSAYNSCNKVYNEIDFKYNSGILYGGDIMRFNSLIDALLDEFDANNNAAYEQLKVTPKMFQQIKNHQILPGKDFIERLSRLTNNNELLQLFKQKSEEFEVPKQLGSKPSALKILIGVITVGIISGLFTGFGYQPLWLFVLVLIIGLLIVLPIFFNEYWLVGKLEMIRTFFDKNEIKKVLQLLNLKKKYVKSFKYSDVSKVELIYKPKKRMSPFDFTGDYFYMIFDMSTGEKQALNLEKMDSSRLESFVFFLSSKNMIVEDQNGVLEALGHHENLFEHFANVGE</sequence>
<comment type="caution">
    <text evidence="2">The sequence shown here is derived from an EMBL/GenBank/DDBJ whole genome shotgun (WGS) entry which is preliminary data.</text>
</comment>
<evidence type="ECO:0000313" key="2">
    <source>
        <dbReference type="EMBL" id="KRN94983.1"/>
    </source>
</evidence>
<feature type="transmembrane region" description="Helical" evidence="1">
    <location>
        <begin position="113"/>
        <end position="133"/>
    </location>
</feature>
<dbReference type="AlphaFoldDB" id="A0A0R2L8D9"/>
<dbReference type="Proteomes" id="UP000051859">
    <property type="component" value="Unassembled WGS sequence"/>
</dbReference>
<keyword evidence="1" id="KW-0812">Transmembrane</keyword>
<evidence type="ECO:0000313" key="3">
    <source>
        <dbReference type="Proteomes" id="UP000051859"/>
    </source>
</evidence>
<evidence type="ECO:0000256" key="1">
    <source>
        <dbReference type="SAM" id="Phobius"/>
    </source>
</evidence>
<dbReference type="PATRIC" id="fig|331679.3.peg.779"/>